<evidence type="ECO:0000313" key="8">
    <source>
        <dbReference type="EMBL" id="SVA18339.1"/>
    </source>
</evidence>
<dbReference type="Pfam" id="PF00848">
    <property type="entry name" value="Ring_hydroxyl_A"/>
    <property type="match status" value="1"/>
</dbReference>
<dbReference type="InterPro" id="IPR001663">
    <property type="entry name" value="Rng_hydr_dOase-A"/>
</dbReference>
<organism evidence="8">
    <name type="scientific">marine metagenome</name>
    <dbReference type="NCBI Taxonomy" id="408172"/>
    <lineage>
        <taxon>unclassified sequences</taxon>
        <taxon>metagenomes</taxon>
        <taxon>ecological metagenomes</taxon>
    </lineage>
</organism>
<evidence type="ECO:0000259" key="7">
    <source>
        <dbReference type="PROSITE" id="PS51296"/>
    </source>
</evidence>
<evidence type="ECO:0000256" key="4">
    <source>
        <dbReference type="ARBA" id="ARBA00023002"/>
    </source>
</evidence>
<dbReference type="Pfam" id="PF00355">
    <property type="entry name" value="Rieske"/>
    <property type="match status" value="1"/>
</dbReference>
<gene>
    <name evidence="8" type="ORF">METZ01_LOCUS71193</name>
</gene>
<sequence>MSDLSTRSSQLPQGLADDLAACRAPAGEAATLPPACYADPEVHALEEAAIFRRGWIGVGRSDTWSANGDYRTFELGGVPIIVVRDDDGRLRAYGNSCSHRSSRILEGEGTCARMRCRFHFWTYGLDGRLIGAPSMQRTPGFDTAEHGLTEFALSERHGFALVSLEEEPPAIDDWLGDFGDLHADWPLSDVVTTRRREFTVDCNWKAFAEVFNEYYHLPYVHPDSIDGTYDEPDDPEQVDGAYASHFGTTVGTGGLLDATQDQALPAIPGLAGRPTTGVRYSWLFPNLMVALGREALWMYEVYPDGPDRCRCAQVVCFPQATIDAEGFEDSVVDYYERFDTALGEDIPMLVQQHAGQRSPFARQGRFSYLESNVAAFADWYAGQLLTVH</sequence>
<dbReference type="PRINTS" id="PR00090">
    <property type="entry name" value="RNGDIOXGNASE"/>
</dbReference>
<dbReference type="CDD" id="cd00680">
    <property type="entry name" value="RHO_alpha_C"/>
    <property type="match status" value="1"/>
</dbReference>
<dbReference type="PROSITE" id="PS51296">
    <property type="entry name" value="RIESKE"/>
    <property type="match status" value="1"/>
</dbReference>
<feature type="domain" description="Rieske" evidence="7">
    <location>
        <begin position="55"/>
        <end position="152"/>
    </location>
</feature>
<evidence type="ECO:0000256" key="5">
    <source>
        <dbReference type="ARBA" id="ARBA00023004"/>
    </source>
</evidence>
<reference evidence="8" key="1">
    <citation type="submission" date="2018-05" db="EMBL/GenBank/DDBJ databases">
        <authorList>
            <person name="Lanie J.A."/>
            <person name="Ng W.-L."/>
            <person name="Kazmierczak K.M."/>
            <person name="Andrzejewski T.M."/>
            <person name="Davidsen T.M."/>
            <person name="Wayne K.J."/>
            <person name="Tettelin H."/>
            <person name="Glass J.I."/>
            <person name="Rusch D."/>
            <person name="Podicherti R."/>
            <person name="Tsui H.-C.T."/>
            <person name="Winkler M.E."/>
        </authorList>
    </citation>
    <scope>NUCLEOTIDE SEQUENCE</scope>
</reference>
<dbReference type="AlphaFoldDB" id="A0A381TR94"/>
<comment type="cofactor">
    <cofactor evidence="1">
        <name>Fe cation</name>
        <dbReference type="ChEBI" id="CHEBI:24875"/>
    </cofactor>
</comment>
<name>A0A381TR94_9ZZZZ</name>
<evidence type="ECO:0000256" key="6">
    <source>
        <dbReference type="ARBA" id="ARBA00023014"/>
    </source>
</evidence>
<keyword evidence="3" id="KW-0479">Metal-binding</keyword>
<dbReference type="InterPro" id="IPR017941">
    <property type="entry name" value="Rieske_2Fe-2S"/>
</dbReference>
<dbReference type="InterPro" id="IPR036922">
    <property type="entry name" value="Rieske_2Fe-2S_sf"/>
</dbReference>
<dbReference type="PANTHER" id="PTHR43756">
    <property type="entry name" value="CHOLINE MONOOXYGENASE, CHLOROPLASTIC"/>
    <property type="match status" value="1"/>
</dbReference>
<keyword evidence="2" id="KW-0001">2Fe-2S</keyword>
<dbReference type="GO" id="GO:0016491">
    <property type="term" value="F:oxidoreductase activity"/>
    <property type="evidence" value="ECO:0007669"/>
    <property type="project" value="UniProtKB-KW"/>
</dbReference>
<keyword evidence="4" id="KW-0560">Oxidoreductase</keyword>
<dbReference type="SUPFAM" id="SSF55961">
    <property type="entry name" value="Bet v1-like"/>
    <property type="match status" value="1"/>
</dbReference>
<dbReference type="PANTHER" id="PTHR43756:SF5">
    <property type="entry name" value="CHOLINE MONOOXYGENASE, CHLOROPLASTIC"/>
    <property type="match status" value="1"/>
</dbReference>
<dbReference type="EMBL" id="UINC01004997">
    <property type="protein sequence ID" value="SVA18339.1"/>
    <property type="molecule type" value="Genomic_DNA"/>
</dbReference>
<dbReference type="GO" id="GO:0051537">
    <property type="term" value="F:2 iron, 2 sulfur cluster binding"/>
    <property type="evidence" value="ECO:0007669"/>
    <property type="project" value="UniProtKB-KW"/>
</dbReference>
<proteinExistence type="predicted"/>
<dbReference type="Gene3D" id="3.90.380.10">
    <property type="entry name" value="Naphthalene 1,2-dioxygenase Alpha Subunit, Chain A, domain 1"/>
    <property type="match status" value="2"/>
</dbReference>
<dbReference type="Gene3D" id="2.102.10.10">
    <property type="entry name" value="Rieske [2Fe-2S] iron-sulphur domain"/>
    <property type="match status" value="1"/>
</dbReference>
<keyword evidence="5" id="KW-0408">Iron</keyword>
<evidence type="ECO:0000256" key="3">
    <source>
        <dbReference type="ARBA" id="ARBA00022723"/>
    </source>
</evidence>
<accession>A0A381TR94</accession>
<keyword evidence="6" id="KW-0411">Iron-sulfur</keyword>
<dbReference type="CDD" id="cd03469">
    <property type="entry name" value="Rieske_RO_Alpha_N"/>
    <property type="match status" value="1"/>
</dbReference>
<dbReference type="InterPro" id="IPR015879">
    <property type="entry name" value="Ring_hydroxy_dOase_asu_C_dom"/>
</dbReference>
<evidence type="ECO:0000256" key="1">
    <source>
        <dbReference type="ARBA" id="ARBA00001962"/>
    </source>
</evidence>
<evidence type="ECO:0000256" key="2">
    <source>
        <dbReference type="ARBA" id="ARBA00022714"/>
    </source>
</evidence>
<dbReference type="SUPFAM" id="SSF50022">
    <property type="entry name" value="ISP domain"/>
    <property type="match status" value="1"/>
</dbReference>
<dbReference type="GO" id="GO:0005506">
    <property type="term" value="F:iron ion binding"/>
    <property type="evidence" value="ECO:0007669"/>
    <property type="project" value="InterPro"/>
</dbReference>
<protein>
    <recommendedName>
        <fullName evidence="7">Rieske domain-containing protein</fullName>
    </recommendedName>
</protein>